<comment type="subcellular location">
    <subcellularLocation>
        <location evidence="1">Nucleus</location>
        <location evidence="1">Nucleolus</location>
    </subcellularLocation>
</comment>
<dbReference type="GO" id="GO:0005730">
    <property type="term" value="C:nucleolus"/>
    <property type="evidence" value="ECO:0007669"/>
    <property type="project" value="UniProtKB-SubCell"/>
</dbReference>
<feature type="compositionally biased region" description="Low complexity" evidence="5">
    <location>
        <begin position="34"/>
        <end position="43"/>
    </location>
</feature>
<feature type="region of interest" description="Disordered" evidence="5">
    <location>
        <begin position="809"/>
        <end position="947"/>
    </location>
</feature>
<feature type="domain" description="RRM" evidence="6">
    <location>
        <begin position="134"/>
        <end position="212"/>
    </location>
</feature>
<feature type="compositionally biased region" description="Basic and acidic residues" evidence="5">
    <location>
        <begin position="925"/>
        <end position="945"/>
    </location>
</feature>
<feature type="compositionally biased region" description="Polar residues" evidence="5">
    <location>
        <begin position="18"/>
        <end position="33"/>
    </location>
</feature>
<feature type="compositionally biased region" description="Polar residues" evidence="5">
    <location>
        <begin position="79"/>
        <end position="108"/>
    </location>
</feature>
<keyword evidence="8" id="KW-1185">Reference proteome</keyword>
<dbReference type="SUPFAM" id="SSF54928">
    <property type="entry name" value="RNA-binding domain, RBD"/>
    <property type="match status" value="1"/>
</dbReference>
<feature type="region of interest" description="Disordered" evidence="5">
    <location>
        <begin position="440"/>
        <end position="587"/>
    </location>
</feature>
<dbReference type="EMBL" id="JAAAUY010001016">
    <property type="protein sequence ID" value="KAF9324864.1"/>
    <property type="molecule type" value="Genomic_DNA"/>
</dbReference>
<feature type="region of interest" description="Disordered" evidence="5">
    <location>
        <begin position="1080"/>
        <end position="1115"/>
    </location>
</feature>
<dbReference type="CDD" id="cd12226">
    <property type="entry name" value="RRM_NOL8"/>
    <property type="match status" value="1"/>
</dbReference>
<feature type="region of interest" description="Disordered" evidence="5">
    <location>
        <begin position="1"/>
        <end position="131"/>
    </location>
</feature>
<dbReference type="PANTHER" id="PTHR48029:SF1">
    <property type="entry name" value="NUCLEOLAR PROTEIN 8"/>
    <property type="match status" value="1"/>
</dbReference>
<feature type="compositionally biased region" description="Acidic residues" evidence="5">
    <location>
        <begin position="971"/>
        <end position="980"/>
    </location>
</feature>
<sequence>MSTVKKAPFKPREGGRPASSSIGAHSASFNNSQRGQRPPTGAPRTGGPGAGARPGAVGRDGGKPAARQGFSRPGFTAGSKPSPSSSTATGPVATTASEMFSNDDTTTPGEGKPAKVKKPKVPKPPVDPNEHITQRAFIGGLAGDVTPMDVEGRFKSFGTLKDVYLAKDVDGLCRGFGYVTLDTTRKDWSKCVALFNGAKWKGHVLKIEEANKAWQTKRQEDLDKQTKLEEKERNAALQKFKRNPAKHAEDMSLITDKNMDGKRGWKRGRFGRPVITMKLDKARLAIGIILATGACFAGKPLPLDQLVYEIDENEPVPKGKHLPSEVALAKYLNKSASVPTPAPASTPASKANTLESNKDKKASGTKSKLTDSSSAMDTGDDRAMMASILAGIDMSPRALSLDGSDFEDDDMGGSYMEDFGRPLEDSSMNDLFGDVQLDTAVVPKAERDSRPEDLFGDDDDEDSRANRPSLDFLDSDDDDEEGEYQEDQGEEMESAVEEDDNDDEEEDEEEDDEGLDEDTIKTISQLQGSASGGSGGLFDSDDEISAHKDTEASDLFDSDQDNKDTEEDQDNKAATFAEESNQARLKAIETREAALEAAREKQQQMIASTLSNIDSRDKKAGHVVFSDSEDYDSEDYEQMEVDHAKKMARLNKPAKSIFDSDSGSDEEEDEKKSKAKKSKEIKEMFASDDEGDEEHSTGFDKLDGQGVGIKEQFEGPGGRALFKMQTKIGTSDSRFQLTKDFLDDRIQAEDDQDYVAHQEMLKGLDQAAGITTAETDIMLDEDRQVEANVSAEKLQAMNVLRAMFGEEAVRSKKKEEDTARQMKGGVGYTSGLTVRYDPDAAPPPPSVAPKAVTTTIAPDQVLPSAFDALSESESEEDDLEDMGAQGKSDQESSMHEDSEDEAPSAKPAKKSVGFSFAFDEDELNKDENNQEESTIKKSIGKEDSSAPKFQVASDLKSLFAPASGSFKLFGNDDEDEEEDQHDEHDDHRNVEDDQYMDGGARSRHDDEDSDLTSVTIGSRTLFGSSSERAAPLSHSGSLFFFHFKNPALLKRSNFKTNNKVFMRTDSMDEVTAQWEKKRKTMTEEFKRKHKSASRNKARASKRFKSNHPGGGSSQS</sequence>
<dbReference type="InterPro" id="IPR034138">
    <property type="entry name" value="NOP8_RRM"/>
</dbReference>
<dbReference type="Gene3D" id="3.30.70.330">
    <property type="match status" value="1"/>
</dbReference>
<dbReference type="AlphaFoldDB" id="A0A9P5SBR4"/>
<gene>
    <name evidence="7" type="ORF">BG006_000159</name>
</gene>
<proteinExistence type="predicted"/>
<accession>A0A9P5SBR4</accession>
<feature type="compositionally biased region" description="Basic residues" evidence="5">
    <location>
        <begin position="1087"/>
        <end position="1105"/>
    </location>
</feature>
<dbReference type="PROSITE" id="PS50102">
    <property type="entry name" value="RRM"/>
    <property type="match status" value="1"/>
</dbReference>
<dbReference type="InterPro" id="IPR000504">
    <property type="entry name" value="RRM_dom"/>
</dbReference>
<feature type="region of interest" description="Disordered" evidence="5">
    <location>
        <begin position="336"/>
        <end position="380"/>
    </location>
</feature>
<feature type="compositionally biased region" description="Basic and acidic residues" evidence="5">
    <location>
        <begin position="694"/>
        <end position="703"/>
    </location>
</feature>
<evidence type="ECO:0000256" key="2">
    <source>
        <dbReference type="ARBA" id="ARBA00022884"/>
    </source>
</evidence>
<feature type="compositionally biased region" description="Basic and acidic residues" evidence="5">
    <location>
        <begin position="809"/>
        <end position="820"/>
    </location>
</feature>
<feature type="region of interest" description="Disordered" evidence="5">
    <location>
        <begin position="400"/>
        <end position="422"/>
    </location>
</feature>
<organism evidence="7 8">
    <name type="scientific">Podila minutissima</name>
    <dbReference type="NCBI Taxonomy" id="64525"/>
    <lineage>
        <taxon>Eukaryota</taxon>
        <taxon>Fungi</taxon>
        <taxon>Fungi incertae sedis</taxon>
        <taxon>Mucoromycota</taxon>
        <taxon>Mortierellomycotina</taxon>
        <taxon>Mortierellomycetes</taxon>
        <taxon>Mortierellales</taxon>
        <taxon>Mortierellaceae</taxon>
        <taxon>Podila</taxon>
    </lineage>
</organism>
<evidence type="ECO:0000256" key="3">
    <source>
        <dbReference type="ARBA" id="ARBA00023242"/>
    </source>
</evidence>
<feature type="compositionally biased region" description="Low complexity" evidence="5">
    <location>
        <begin position="336"/>
        <end position="349"/>
    </location>
</feature>
<comment type="caution">
    <text evidence="7">The sequence shown here is derived from an EMBL/GenBank/DDBJ whole genome shotgun (WGS) entry which is preliminary data.</text>
</comment>
<protein>
    <recommendedName>
        <fullName evidence="6">RRM domain-containing protein</fullName>
    </recommendedName>
</protein>
<dbReference type="InterPro" id="IPR035979">
    <property type="entry name" value="RBD_domain_sf"/>
</dbReference>
<reference evidence="7" key="1">
    <citation type="journal article" date="2020" name="Fungal Divers.">
        <title>Resolving the Mortierellaceae phylogeny through synthesis of multi-gene phylogenetics and phylogenomics.</title>
        <authorList>
            <person name="Vandepol N."/>
            <person name="Liber J."/>
            <person name="Desiro A."/>
            <person name="Na H."/>
            <person name="Kennedy M."/>
            <person name="Barry K."/>
            <person name="Grigoriev I.V."/>
            <person name="Miller A.N."/>
            <person name="O'Donnell K."/>
            <person name="Stajich J.E."/>
            <person name="Bonito G."/>
        </authorList>
    </citation>
    <scope>NUCLEOTIDE SEQUENCE</scope>
    <source>
        <strain evidence="7">NVP1</strain>
    </source>
</reference>
<evidence type="ECO:0000256" key="4">
    <source>
        <dbReference type="PROSITE-ProRule" id="PRU00176"/>
    </source>
</evidence>
<evidence type="ECO:0000256" key="1">
    <source>
        <dbReference type="ARBA" id="ARBA00004604"/>
    </source>
</evidence>
<name>A0A9P5SBR4_9FUNG</name>
<feature type="compositionally biased region" description="Acidic residues" evidence="5">
    <location>
        <begin position="552"/>
        <end position="569"/>
    </location>
</feature>
<evidence type="ECO:0000259" key="6">
    <source>
        <dbReference type="PROSITE" id="PS50102"/>
    </source>
</evidence>
<dbReference type="Proteomes" id="UP000696485">
    <property type="component" value="Unassembled WGS sequence"/>
</dbReference>
<evidence type="ECO:0000313" key="7">
    <source>
        <dbReference type="EMBL" id="KAF9324864.1"/>
    </source>
</evidence>
<dbReference type="SMART" id="SM00360">
    <property type="entry name" value="RRM"/>
    <property type="match status" value="1"/>
</dbReference>
<keyword evidence="2 4" id="KW-0694">RNA-binding</keyword>
<feature type="compositionally biased region" description="Acidic residues" evidence="5">
    <location>
        <begin position="473"/>
        <end position="517"/>
    </location>
</feature>
<dbReference type="GO" id="GO:0003723">
    <property type="term" value="F:RNA binding"/>
    <property type="evidence" value="ECO:0007669"/>
    <property type="project" value="UniProtKB-UniRule"/>
</dbReference>
<feature type="compositionally biased region" description="Polar residues" evidence="5">
    <location>
        <begin position="364"/>
        <end position="376"/>
    </location>
</feature>
<feature type="compositionally biased region" description="Basic and acidic residues" evidence="5">
    <location>
        <begin position="981"/>
        <end position="991"/>
    </location>
</feature>
<evidence type="ECO:0000256" key="5">
    <source>
        <dbReference type="SAM" id="MobiDB-lite"/>
    </source>
</evidence>
<dbReference type="Pfam" id="PF00076">
    <property type="entry name" value="RRM_1"/>
    <property type="match status" value="1"/>
</dbReference>
<feature type="compositionally biased region" description="Acidic residues" evidence="5">
    <location>
        <begin position="870"/>
        <end position="881"/>
    </location>
</feature>
<feature type="region of interest" description="Disordered" evidence="5">
    <location>
        <begin position="646"/>
        <end position="718"/>
    </location>
</feature>
<keyword evidence="3" id="KW-0539">Nucleus</keyword>
<dbReference type="InterPro" id="IPR012677">
    <property type="entry name" value="Nucleotide-bd_a/b_plait_sf"/>
</dbReference>
<dbReference type="PANTHER" id="PTHR48029">
    <property type="entry name" value="NUCLEOLAR PROTEIN 8"/>
    <property type="match status" value="1"/>
</dbReference>
<evidence type="ECO:0000313" key="8">
    <source>
        <dbReference type="Proteomes" id="UP000696485"/>
    </source>
</evidence>
<feature type="region of interest" description="Disordered" evidence="5">
    <location>
        <begin position="966"/>
        <end position="1012"/>
    </location>
</feature>
<feature type="compositionally biased region" description="Basic and acidic residues" evidence="5">
    <location>
        <begin position="444"/>
        <end position="453"/>
    </location>
</feature>